<name>A0A0F3GQF7_9BACT</name>
<dbReference type="Pfam" id="PF08668">
    <property type="entry name" value="HDOD"/>
    <property type="match status" value="1"/>
</dbReference>
<keyword evidence="3" id="KW-1185">Reference proteome</keyword>
<dbReference type="Gene3D" id="1.10.3210.10">
    <property type="entry name" value="Hypothetical protein af1432"/>
    <property type="match status" value="1"/>
</dbReference>
<sequence>MNDTLQRHDESLRIAVQRISKLPTIPDVAQKIMDMLKDDITPIDKLEGVITKDPIISAKILSYANSSFFGMDRPTTTVSKAIIRIGTINVKNIALGISLMTMFDTPRITKILDFDRLFNHSLAVGMIAEFIMHHIYPKIGEKVFIYGILHDIGLIVLNRYFPELLSRVIIKNEAGIPLIEAEMQILGFTHAHIGTWLVDKWNLPEDISTTLLNHHTPALANTQREKTAVIHLADYIISERFFPITKSSGYCLDPVVLDIMGISQKNIEDITARVTSYMISKGFDMCNK</sequence>
<protein>
    <submittedName>
        <fullName evidence="2">Metal dependent phosphohydrolase</fullName>
    </submittedName>
</protein>
<dbReference type="InterPro" id="IPR052340">
    <property type="entry name" value="RNase_Y/CdgJ"/>
</dbReference>
<dbReference type="InterPro" id="IPR013976">
    <property type="entry name" value="HDOD"/>
</dbReference>
<dbReference type="Proteomes" id="UP000033423">
    <property type="component" value="Unassembled WGS sequence"/>
</dbReference>
<accession>A0A0F3GQF7</accession>
<organism evidence="2 3">
    <name type="scientific">Candidatus Magnetobacterium bavaricum</name>
    <dbReference type="NCBI Taxonomy" id="29290"/>
    <lineage>
        <taxon>Bacteria</taxon>
        <taxon>Pseudomonadati</taxon>
        <taxon>Nitrospirota</taxon>
        <taxon>Thermodesulfovibrionia</taxon>
        <taxon>Thermodesulfovibrionales</taxon>
        <taxon>Candidatus Magnetobacteriaceae</taxon>
        <taxon>Candidatus Magnetobacterium</taxon>
    </lineage>
</organism>
<evidence type="ECO:0000259" key="1">
    <source>
        <dbReference type="PROSITE" id="PS51833"/>
    </source>
</evidence>
<dbReference type="PANTHER" id="PTHR33525:SF3">
    <property type="entry name" value="RIBONUCLEASE Y"/>
    <property type="match status" value="1"/>
</dbReference>
<dbReference type="EMBL" id="LACI01001566">
    <property type="protein sequence ID" value="KJU84219.1"/>
    <property type="molecule type" value="Genomic_DNA"/>
</dbReference>
<proteinExistence type="predicted"/>
<gene>
    <name evidence="2" type="ORF">MBAV_003588</name>
</gene>
<evidence type="ECO:0000313" key="3">
    <source>
        <dbReference type="Proteomes" id="UP000033423"/>
    </source>
</evidence>
<reference evidence="2 3" key="1">
    <citation type="submission" date="2015-02" db="EMBL/GenBank/DDBJ databases">
        <title>Single-cell genomics of uncultivated deep-branching MTB reveals a conserved set of magnetosome genes.</title>
        <authorList>
            <person name="Kolinko S."/>
            <person name="Richter M."/>
            <person name="Glockner F.O."/>
            <person name="Brachmann A."/>
            <person name="Schuler D."/>
        </authorList>
    </citation>
    <scope>NUCLEOTIDE SEQUENCE [LARGE SCALE GENOMIC DNA]</scope>
    <source>
        <strain evidence="2">TM-1</strain>
    </source>
</reference>
<dbReference type="InterPro" id="IPR003607">
    <property type="entry name" value="HD/PDEase_dom"/>
</dbReference>
<dbReference type="GO" id="GO:0016787">
    <property type="term" value="F:hydrolase activity"/>
    <property type="evidence" value="ECO:0007669"/>
    <property type="project" value="UniProtKB-KW"/>
</dbReference>
<evidence type="ECO:0000313" key="2">
    <source>
        <dbReference type="EMBL" id="KJU84219.1"/>
    </source>
</evidence>
<comment type="caution">
    <text evidence="2">The sequence shown here is derived from an EMBL/GenBank/DDBJ whole genome shotgun (WGS) entry which is preliminary data.</text>
</comment>
<dbReference type="SUPFAM" id="SSF109604">
    <property type="entry name" value="HD-domain/PDEase-like"/>
    <property type="match status" value="1"/>
</dbReference>
<dbReference type="PROSITE" id="PS51833">
    <property type="entry name" value="HDOD"/>
    <property type="match status" value="1"/>
</dbReference>
<keyword evidence="2" id="KW-0378">Hydrolase</keyword>
<dbReference type="AlphaFoldDB" id="A0A0F3GQF7"/>
<dbReference type="CDD" id="cd00077">
    <property type="entry name" value="HDc"/>
    <property type="match status" value="1"/>
</dbReference>
<dbReference type="PANTHER" id="PTHR33525">
    <property type="match status" value="1"/>
</dbReference>
<feature type="domain" description="HDOD" evidence="1">
    <location>
        <begin position="22"/>
        <end position="217"/>
    </location>
</feature>